<evidence type="ECO:0000313" key="1">
    <source>
        <dbReference type="EMBL" id="KAK8870982.1"/>
    </source>
</evidence>
<comment type="caution">
    <text evidence="1">The sequence shown here is derived from an EMBL/GenBank/DDBJ whole genome shotgun (WGS) entry which is preliminary data.</text>
</comment>
<name>A0ABR2J193_9EUKA</name>
<organism evidence="1 2">
    <name type="scientific">Tritrichomonas musculus</name>
    <dbReference type="NCBI Taxonomy" id="1915356"/>
    <lineage>
        <taxon>Eukaryota</taxon>
        <taxon>Metamonada</taxon>
        <taxon>Parabasalia</taxon>
        <taxon>Tritrichomonadida</taxon>
        <taxon>Tritrichomonadidae</taxon>
        <taxon>Tritrichomonas</taxon>
    </lineage>
</organism>
<protein>
    <submittedName>
        <fullName evidence="1">Uncharacterized protein</fullName>
    </submittedName>
</protein>
<keyword evidence="2" id="KW-1185">Reference proteome</keyword>
<accession>A0ABR2J193</accession>
<proteinExistence type="predicted"/>
<sequence>MFNHYRHPKTIGLNPQSKYWAQHPGYNRSTSKIDGKNYICDFFPLQNVSNPRFPHILNEALSTLSNRPSINVPILPISFWTLISVGDPTPAHLIVFIENNDGKLSLDELENTPSKAQNPVSLNPTEKGKVAYIFNKTCEHVSKSESPSSLYLHLTEHCVFYNQNKETFLSYYGIHLLKDFITPECYSKFFVEDPVSIDSKLPPYLKTFGKLHCFLENLGEPVPIPFEQSIVSNVLKKTQFFDKQQPKSSAMPFITSCFDQKAKLPLTFKGCKPKEFAPFAQEINIKIETQKVEIDSTQKYKVSPDPSLISPNNLFSKFMSSFVIPYPDDQFRNFIGEMLQQHFSYILVKYIVEYSFSAHIVKRGPRLHEINAFNESQGLLDINQEFIDQLKKASLLGSLNSLFRMAHFALFKYDSEPPEELLEILKTAGESGNFYANIDYGLYLSMKNYLEHYNPNSEVKSEVVKEGMGYFERASKKGIMSFILMSFFCYLCNDNDKAVKYLQKIEKFFPSVTHYIKLLAAPASTA</sequence>
<gene>
    <name evidence="1" type="ORF">M9Y10_008895</name>
</gene>
<evidence type="ECO:0000313" key="2">
    <source>
        <dbReference type="Proteomes" id="UP001470230"/>
    </source>
</evidence>
<dbReference type="EMBL" id="JAPFFF010000014">
    <property type="protein sequence ID" value="KAK8870982.1"/>
    <property type="molecule type" value="Genomic_DNA"/>
</dbReference>
<reference evidence="1 2" key="1">
    <citation type="submission" date="2024-04" db="EMBL/GenBank/DDBJ databases">
        <title>Tritrichomonas musculus Genome.</title>
        <authorList>
            <person name="Alves-Ferreira E."/>
            <person name="Grigg M."/>
            <person name="Lorenzi H."/>
            <person name="Galac M."/>
        </authorList>
    </citation>
    <scope>NUCLEOTIDE SEQUENCE [LARGE SCALE GENOMIC DNA]</scope>
    <source>
        <strain evidence="1 2">EAF2021</strain>
    </source>
</reference>
<dbReference type="Proteomes" id="UP001470230">
    <property type="component" value="Unassembled WGS sequence"/>
</dbReference>